<evidence type="ECO:0000313" key="1">
    <source>
        <dbReference type="EMBL" id="VAV85650.1"/>
    </source>
</evidence>
<dbReference type="PANTHER" id="PTHR30272:SF3">
    <property type="entry name" value="(3R)-HYDROXYMYRISTOYL-[ACYL CARRIER PROTEIN] DEHYDRATASE"/>
    <property type="match status" value="1"/>
</dbReference>
<sequence>MNAGSTERTLDETLTSLPHAYPFRLLDRLTEINETSATGIKAISAGDFFYGEDNATGSALPALLIAEALAQLSGLVMTNGRSDCPGAYLAGINELHLKRSARAGETLQLHAETIITFGTMARFSARAIIGAEEILKCELTMALNQEIKDKAQDQ</sequence>
<dbReference type="InterPro" id="IPR029069">
    <property type="entry name" value="HotDog_dom_sf"/>
</dbReference>
<dbReference type="Pfam" id="PF22817">
    <property type="entry name" value="ApeP-like"/>
    <property type="match status" value="1"/>
</dbReference>
<evidence type="ECO:0008006" key="2">
    <source>
        <dbReference type="Google" id="ProtNLM"/>
    </source>
</evidence>
<dbReference type="InterPro" id="IPR013114">
    <property type="entry name" value="FabA_FabZ"/>
</dbReference>
<dbReference type="Gene3D" id="3.10.129.10">
    <property type="entry name" value="Hotdog Thioesterase"/>
    <property type="match status" value="1"/>
</dbReference>
<dbReference type="SUPFAM" id="SSF54637">
    <property type="entry name" value="Thioesterase/thiol ester dehydrase-isomerase"/>
    <property type="match status" value="1"/>
</dbReference>
<protein>
    <recommendedName>
        <fullName evidence="2">3-hydroxyacyl-[acyl-carrier-protein] dehydratase</fullName>
    </recommendedName>
</protein>
<dbReference type="InterPro" id="IPR016776">
    <property type="entry name" value="ApeP-like_dehydratase"/>
</dbReference>
<dbReference type="PANTHER" id="PTHR30272">
    <property type="entry name" value="3-HYDROXYACYL-[ACYL-CARRIER-PROTEIN] DEHYDRATASE"/>
    <property type="match status" value="1"/>
</dbReference>
<accession>A0A3B0QVY2</accession>
<gene>
    <name evidence="1" type="ORF">MNBD_DELTA01-636</name>
</gene>
<dbReference type="EMBL" id="UOEA01000092">
    <property type="protein sequence ID" value="VAV85650.1"/>
    <property type="molecule type" value="Genomic_DNA"/>
</dbReference>
<name>A0A3B0QVY2_9ZZZZ</name>
<proteinExistence type="predicted"/>
<dbReference type="AlphaFoldDB" id="A0A3B0QVY2"/>
<organism evidence="1">
    <name type="scientific">hydrothermal vent metagenome</name>
    <dbReference type="NCBI Taxonomy" id="652676"/>
    <lineage>
        <taxon>unclassified sequences</taxon>
        <taxon>metagenomes</taxon>
        <taxon>ecological metagenomes</taxon>
    </lineage>
</organism>
<reference evidence="1" key="1">
    <citation type="submission" date="2018-06" db="EMBL/GenBank/DDBJ databases">
        <authorList>
            <person name="Zhirakovskaya E."/>
        </authorList>
    </citation>
    <scope>NUCLEOTIDE SEQUENCE</scope>
</reference>